<gene>
    <name evidence="1" type="ORF">SAMN05421784_11333</name>
</gene>
<sequence length="67" mass="7285">MLTLKLDAEIVNNITCTFGLVCSGIKAASVAWEPLGLSPAWFSEIEKFTGECCGQLKLVTTLAFFQK</sequence>
<dbReference type="EMBL" id="FPBJ01000013">
    <property type="protein sequence ID" value="SFU58817.1"/>
    <property type="molecule type" value="Genomic_DNA"/>
</dbReference>
<dbReference type="AlphaFoldDB" id="A0A1I7HDP1"/>
<keyword evidence="1" id="KW-0489">Methyltransferase</keyword>
<dbReference type="GO" id="GO:0008168">
    <property type="term" value="F:methyltransferase activity"/>
    <property type="evidence" value="ECO:0007669"/>
    <property type="project" value="UniProtKB-KW"/>
</dbReference>
<reference evidence="2" key="1">
    <citation type="submission" date="2016-10" db="EMBL/GenBank/DDBJ databases">
        <authorList>
            <person name="Varghese N."/>
            <person name="Submissions S."/>
        </authorList>
    </citation>
    <scope>NUCLEOTIDE SEQUENCE [LARGE SCALE GENOMIC DNA]</scope>
    <source>
        <strain evidence="2">DSM 18168</strain>
    </source>
</reference>
<dbReference type="STRING" id="351659.SAMN05421784_11333"/>
<keyword evidence="2" id="KW-1185">Reference proteome</keyword>
<keyword evidence="1" id="KW-0808">Transferase</keyword>
<name>A0A1I7HDP1_9GAMM</name>
<protein>
    <submittedName>
        <fullName evidence="1">DNA (Cytosine-5)-methyltransferase 1</fullName>
    </submittedName>
</protein>
<evidence type="ECO:0000313" key="1">
    <source>
        <dbReference type="EMBL" id="SFU58817.1"/>
    </source>
</evidence>
<dbReference type="GO" id="GO:0032259">
    <property type="term" value="P:methylation"/>
    <property type="evidence" value="ECO:0007669"/>
    <property type="project" value="UniProtKB-KW"/>
</dbReference>
<proteinExistence type="predicted"/>
<dbReference type="Proteomes" id="UP000242496">
    <property type="component" value="Unassembled WGS sequence"/>
</dbReference>
<organism evidence="1 2">
    <name type="scientific">Xenorhabdus koppenhoeferi</name>
    <dbReference type="NCBI Taxonomy" id="351659"/>
    <lineage>
        <taxon>Bacteria</taxon>
        <taxon>Pseudomonadati</taxon>
        <taxon>Pseudomonadota</taxon>
        <taxon>Gammaproteobacteria</taxon>
        <taxon>Enterobacterales</taxon>
        <taxon>Morganellaceae</taxon>
        <taxon>Xenorhabdus</taxon>
    </lineage>
</organism>
<evidence type="ECO:0000313" key="2">
    <source>
        <dbReference type="Proteomes" id="UP000242496"/>
    </source>
</evidence>
<accession>A0A1I7HDP1</accession>